<dbReference type="AlphaFoldDB" id="A0A2B7YSC8"/>
<dbReference type="InterPro" id="IPR050593">
    <property type="entry name" value="LovG"/>
</dbReference>
<sequence length="257" mass="28572">MRFLCLHGRGTNSDIFERHLMTICSRISPQHTFDFIDAQFESPAAPGISQLYPPPYLSWHNKYEPENVRLVHDYVTSIIEEDGPYDGVIGFSEGAALAASFLLSRSAFQKDPLFKVAIFFNSVMIISPSEQVGVYMGCEMHQQGEKHKNFMLGLDDKTSSSHSSLDSHSEESGVVGPFPRIFGFPPDRFQGRISIPTLHVIAADDDFEEHARTLVELCDPAKAEVLVIEGGHELPRAEAAQNKCAELIELIIAMASF</sequence>
<dbReference type="PANTHER" id="PTHR48070:SF7">
    <property type="entry name" value="SERINE HYDROLASE FSH DOMAIN-CONTAINING PROTEIN-RELATED"/>
    <property type="match status" value="1"/>
</dbReference>
<keyword evidence="1" id="KW-0378">Hydrolase</keyword>
<gene>
    <name evidence="3" type="ORF">AJ80_01316</name>
</gene>
<dbReference type="GO" id="GO:0019748">
    <property type="term" value="P:secondary metabolic process"/>
    <property type="evidence" value="ECO:0007669"/>
    <property type="project" value="TreeGrafter"/>
</dbReference>
<evidence type="ECO:0000259" key="2">
    <source>
        <dbReference type="Pfam" id="PF03959"/>
    </source>
</evidence>
<accession>A0A2B7YSC8</accession>
<organism evidence="3 4">
    <name type="scientific">Polytolypa hystricis (strain UAMH7299)</name>
    <dbReference type="NCBI Taxonomy" id="1447883"/>
    <lineage>
        <taxon>Eukaryota</taxon>
        <taxon>Fungi</taxon>
        <taxon>Dikarya</taxon>
        <taxon>Ascomycota</taxon>
        <taxon>Pezizomycotina</taxon>
        <taxon>Eurotiomycetes</taxon>
        <taxon>Eurotiomycetidae</taxon>
        <taxon>Onygenales</taxon>
        <taxon>Onygenales incertae sedis</taxon>
        <taxon>Polytolypa</taxon>
    </lineage>
</organism>
<reference evidence="3 4" key="1">
    <citation type="submission" date="2017-10" db="EMBL/GenBank/DDBJ databases">
        <title>Comparative genomics in systemic dimorphic fungi from Ajellomycetaceae.</title>
        <authorList>
            <person name="Munoz J.F."/>
            <person name="Mcewen J.G."/>
            <person name="Clay O.K."/>
            <person name="Cuomo C.A."/>
        </authorList>
    </citation>
    <scope>NUCLEOTIDE SEQUENCE [LARGE SCALE GENOMIC DNA]</scope>
    <source>
        <strain evidence="3 4">UAMH7299</strain>
    </source>
</reference>
<comment type="caution">
    <text evidence="3">The sequence shown here is derived from an EMBL/GenBank/DDBJ whole genome shotgun (WGS) entry which is preliminary data.</text>
</comment>
<name>A0A2B7YSC8_POLH7</name>
<proteinExistence type="predicted"/>
<dbReference type="SUPFAM" id="SSF53474">
    <property type="entry name" value="alpha/beta-Hydrolases"/>
    <property type="match status" value="1"/>
</dbReference>
<feature type="domain" description="Serine hydrolase" evidence="2">
    <location>
        <begin position="2"/>
        <end position="242"/>
    </location>
</feature>
<dbReference type="InterPro" id="IPR029058">
    <property type="entry name" value="AB_hydrolase_fold"/>
</dbReference>
<dbReference type="PANTHER" id="PTHR48070">
    <property type="entry name" value="ESTERASE OVCA2"/>
    <property type="match status" value="1"/>
</dbReference>
<evidence type="ECO:0000313" key="3">
    <source>
        <dbReference type="EMBL" id="PGH26934.1"/>
    </source>
</evidence>
<dbReference type="Gene3D" id="3.40.50.1820">
    <property type="entry name" value="alpha/beta hydrolase"/>
    <property type="match status" value="1"/>
</dbReference>
<evidence type="ECO:0000313" key="4">
    <source>
        <dbReference type="Proteomes" id="UP000224634"/>
    </source>
</evidence>
<dbReference type="Proteomes" id="UP000224634">
    <property type="component" value="Unassembled WGS sequence"/>
</dbReference>
<evidence type="ECO:0000256" key="1">
    <source>
        <dbReference type="ARBA" id="ARBA00022801"/>
    </source>
</evidence>
<dbReference type="EMBL" id="PDNA01000011">
    <property type="protein sequence ID" value="PGH26934.1"/>
    <property type="molecule type" value="Genomic_DNA"/>
</dbReference>
<dbReference type="GO" id="GO:0016787">
    <property type="term" value="F:hydrolase activity"/>
    <property type="evidence" value="ECO:0007669"/>
    <property type="project" value="UniProtKB-KW"/>
</dbReference>
<dbReference type="STRING" id="1447883.A0A2B7YSC8"/>
<dbReference type="GO" id="GO:0005737">
    <property type="term" value="C:cytoplasm"/>
    <property type="evidence" value="ECO:0007669"/>
    <property type="project" value="TreeGrafter"/>
</dbReference>
<dbReference type="OrthoDB" id="4203331at2759"/>
<protein>
    <recommendedName>
        <fullName evidence="2">Serine hydrolase domain-containing protein</fullName>
    </recommendedName>
</protein>
<keyword evidence="4" id="KW-1185">Reference proteome</keyword>
<dbReference type="InterPro" id="IPR005645">
    <property type="entry name" value="FSH-like_dom"/>
</dbReference>
<dbReference type="GO" id="GO:0005634">
    <property type="term" value="C:nucleus"/>
    <property type="evidence" value="ECO:0007669"/>
    <property type="project" value="TreeGrafter"/>
</dbReference>
<dbReference type="Pfam" id="PF03959">
    <property type="entry name" value="FSH1"/>
    <property type="match status" value="1"/>
</dbReference>